<dbReference type="EMBL" id="GBXM01022345">
    <property type="protein sequence ID" value="JAH86232.1"/>
    <property type="molecule type" value="Transcribed_RNA"/>
</dbReference>
<feature type="region of interest" description="Disordered" evidence="1">
    <location>
        <begin position="40"/>
        <end position="61"/>
    </location>
</feature>
<sequence>MRRLRQVNKFKRSDERSSHVKTPFNALCPLYLDPTVTGMKVQHHRHGKMDSNNRRGGNTQG</sequence>
<evidence type="ECO:0000313" key="2">
    <source>
        <dbReference type="EMBL" id="JAH86232.1"/>
    </source>
</evidence>
<proteinExistence type="predicted"/>
<dbReference type="AlphaFoldDB" id="A0A0E9W7B7"/>
<reference evidence="2" key="1">
    <citation type="submission" date="2014-11" db="EMBL/GenBank/DDBJ databases">
        <authorList>
            <person name="Amaro Gonzalez C."/>
        </authorList>
    </citation>
    <scope>NUCLEOTIDE SEQUENCE</scope>
</reference>
<organism evidence="2">
    <name type="scientific">Anguilla anguilla</name>
    <name type="common">European freshwater eel</name>
    <name type="synonym">Muraena anguilla</name>
    <dbReference type="NCBI Taxonomy" id="7936"/>
    <lineage>
        <taxon>Eukaryota</taxon>
        <taxon>Metazoa</taxon>
        <taxon>Chordata</taxon>
        <taxon>Craniata</taxon>
        <taxon>Vertebrata</taxon>
        <taxon>Euteleostomi</taxon>
        <taxon>Actinopterygii</taxon>
        <taxon>Neopterygii</taxon>
        <taxon>Teleostei</taxon>
        <taxon>Anguilliformes</taxon>
        <taxon>Anguillidae</taxon>
        <taxon>Anguilla</taxon>
    </lineage>
</organism>
<evidence type="ECO:0000256" key="1">
    <source>
        <dbReference type="SAM" id="MobiDB-lite"/>
    </source>
</evidence>
<accession>A0A0E9W7B7</accession>
<protein>
    <submittedName>
        <fullName evidence="2">Uncharacterized protein</fullName>
    </submittedName>
</protein>
<name>A0A0E9W7B7_ANGAN</name>
<reference evidence="2" key="2">
    <citation type="journal article" date="2015" name="Fish Shellfish Immunol.">
        <title>Early steps in the European eel (Anguilla anguilla)-Vibrio vulnificus interaction in the gills: Role of the RtxA13 toxin.</title>
        <authorList>
            <person name="Callol A."/>
            <person name="Pajuelo D."/>
            <person name="Ebbesson L."/>
            <person name="Teles M."/>
            <person name="MacKenzie S."/>
            <person name="Amaro C."/>
        </authorList>
    </citation>
    <scope>NUCLEOTIDE SEQUENCE</scope>
</reference>